<name>A0A7G8BEA2_9BACT</name>
<dbReference type="Proteomes" id="UP000515312">
    <property type="component" value="Chromosome"/>
</dbReference>
<evidence type="ECO:0000313" key="3">
    <source>
        <dbReference type="Proteomes" id="UP000515312"/>
    </source>
</evidence>
<feature type="signal peptide" evidence="1">
    <location>
        <begin position="1"/>
        <end position="25"/>
    </location>
</feature>
<evidence type="ECO:0000256" key="1">
    <source>
        <dbReference type="SAM" id="SignalP"/>
    </source>
</evidence>
<proteinExistence type="predicted"/>
<evidence type="ECO:0000313" key="2">
    <source>
        <dbReference type="EMBL" id="QNI30872.1"/>
    </source>
</evidence>
<dbReference type="RefSeq" id="WP_186741059.1">
    <property type="nucleotide sequence ID" value="NZ_CP060394.1"/>
</dbReference>
<feature type="chain" id="PRO_5028873432" evidence="1">
    <location>
        <begin position="26"/>
        <end position="188"/>
    </location>
</feature>
<dbReference type="AlphaFoldDB" id="A0A7G8BEA2"/>
<gene>
    <name evidence="2" type="ORF">H7849_17350</name>
</gene>
<reference evidence="2 3" key="1">
    <citation type="submission" date="2020-08" db="EMBL/GenBank/DDBJ databases">
        <title>Edaphobacter telluris sp. nov. and Acidobacterium dinghuensis sp. nov., two acidobacteria isolated from forest soil.</title>
        <authorList>
            <person name="Fu J."/>
            <person name="Qiu L."/>
        </authorList>
    </citation>
    <scope>NUCLEOTIDE SEQUENCE [LARGE SCALE GENOMIC DNA]</scope>
    <source>
        <strain evidence="2">4Y35</strain>
    </source>
</reference>
<keyword evidence="3" id="KW-1185">Reference proteome</keyword>
<dbReference type="EMBL" id="CP060394">
    <property type="protein sequence ID" value="QNI30872.1"/>
    <property type="molecule type" value="Genomic_DNA"/>
</dbReference>
<organism evidence="2 3">
    <name type="scientific">Alloacidobacterium dinghuense</name>
    <dbReference type="NCBI Taxonomy" id="2763107"/>
    <lineage>
        <taxon>Bacteria</taxon>
        <taxon>Pseudomonadati</taxon>
        <taxon>Acidobacteriota</taxon>
        <taxon>Terriglobia</taxon>
        <taxon>Terriglobales</taxon>
        <taxon>Acidobacteriaceae</taxon>
        <taxon>Alloacidobacterium</taxon>
    </lineage>
</organism>
<keyword evidence="1" id="KW-0732">Signal</keyword>
<accession>A0A7G8BEA2</accession>
<dbReference type="KEGG" id="adin:H7849_17350"/>
<sequence>MHVVSFVTATLVLAGAPSASGQLTAANTLTPLSQTSIEGTPLPPATTMNAPAVLRVATTAYEVDPDTIAGVAVQTISVQPSSSELSQMSKREVKTLIRSAKTSDDHREIASYFARQAQIFAKESNEYQVQSDLIAANPAKYKTNYPSAYDQSRFWEQYFATKSREAATAANLHEQLARSLAEKETEVR</sequence>
<protein>
    <submittedName>
        <fullName evidence="2">Uncharacterized protein</fullName>
    </submittedName>
</protein>